<dbReference type="RefSeq" id="WP_135736268.1">
    <property type="nucleotide sequence ID" value="NZ_RQGP01000027.1"/>
</dbReference>
<keyword evidence="2" id="KW-1185">Reference proteome</keyword>
<comment type="caution">
    <text evidence="1">The sequence shown here is derived from an EMBL/GenBank/DDBJ whole genome shotgun (WGS) entry which is preliminary data.</text>
</comment>
<organism evidence="1 2">
    <name type="scientific">Leptospira congkakensis</name>
    <dbReference type="NCBI Taxonomy" id="2484932"/>
    <lineage>
        <taxon>Bacteria</taxon>
        <taxon>Pseudomonadati</taxon>
        <taxon>Spirochaetota</taxon>
        <taxon>Spirochaetia</taxon>
        <taxon>Leptospirales</taxon>
        <taxon>Leptospiraceae</taxon>
        <taxon>Leptospira</taxon>
    </lineage>
</organism>
<gene>
    <name evidence="1" type="ORF">EHQ69_17715</name>
</gene>
<protein>
    <submittedName>
        <fullName evidence="1">Uncharacterized protein</fullName>
    </submittedName>
</protein>
<reference evidence="1" key="1">
    <citation type="journal article" date="2019" name="PLoS Negl. Trop. Dis.">
        <title>Revisiting the worldwide diversity of Leptospira species in the environment.</title>
        <authorList>
            <person name="Vincent A.T."/>
            <person name="Schiettekatte O."/>
            <person name="Bourhy P."/>
            <person name="Veyrier F.J."/>
            <person name="Picardeau M."/>
        </authorList>
    </citation>
    <scope>NUCLEOTIDE SEQUENCE [LARGE SCALE GENOMIC DNA]</scope>
    <source>
        <strain evidence="1">201702422</strain>
    </source>
</reference>
<evidence type="ECO:0000313" key="2">
    <source>
        <dbReference type="Proteomes" id="UP000298263"/>
    </source>
</evidence>
<dbReference type="Proteomes" id="UP000298263">
    <property type="component" value="Unassembled WGS sequence"/>
</dbReference>
<accession>A0A4Z1A973</accession>
<proteinExistence type="predicted"/>
<name>A0A4Z1A973_9LEPT</name>
<evidence type="ECO:0000313" key="1">
    <source>
        <dbReference type="EMBL" id="TGL87929.1"/>
    </source>
</evidence>
<dbReference type="AlphaFoldDB" id="A0A4Z1A973"/>
<sequence>MNCSTNDTINLNKQKPEAKNEKDRFIRIKLNNFKNSKTEISLGLQEYNSFQSENYKFEPQYTFHETIDGDFIDIQIPKGEYVGSLKITSTNLIPYYTRIKGYHELFFGLNRHDTTLETSGANCHFRKTYRQMGTPSQYSIHTCKNLELSYNNKTFEFSLSEPDQINSESTILSLFSSFWLGRSSIFVLYPYAPFLVFHGFFGLVQKDIFIHLDHYGIL</sequence>
<dbReference type="EMBL" id="RQGP01000027">
    <property type="protein sequence ID" value="TGL87929.1"/>
    <property type="molecule type" value="Genomic_DNA"/>
</dbReference>